<proteinExistence type="predicted"/>
<dbReference type="OrthoDB" id="1731at2157"/>
<dbReference type="AlphaFoldDB" id="I3D4L8"/>
<reference evidence="1 2" key="1">
    <citation type="journal article" date="2012" name="J. Bacteriol.">
        <title>Genome sequence of "Candidatus Nitrosopumilus salaria" BD31, an ammonia-oxidizing archaeon from the San Francisco Bay estuary.</title>
        <authorList>
            <person name="Mosier A.C."/>
            <person name="Allen E.E."/>
            <person name="Kim M."/>
            <person name="Ferriera S."/>
            <person name="Francis C.A."/>
        </authorList>
    </citation>
    <scope>NUCLEOTIDE SEQUENCE [LARGE SCALE GENOMIC DNA]</scope>
    <source>
        <strain evidence="1 2">BD31</strain>
    </source>
</reference>
<name>I3D4L8_9ARCH</name>
<dbReference type="EMBL" id="AEXL02000030">
    <property type="protein sequence ID" value="EIJ66661.1"/>
    <property type="molecule type" value="Genomic_DNA"/>
</dbReference>
<protein>
    <submittedName>
        <fullName evidence="1">Uncharacterized protein</fullName>
    </submittedName>
</protein>
<keyword evidence="2" id="KW-1185">Reference proteome</keyword>
<dbReference type="Proteomes" id="UP000003423">
    <property type="component" value="Unassembled WGS sequence"/>
</dbReference>
<sequence>MKTEKEIEEYRKVIEKRLIEAKSMDAMKYYQGVLRSLEWVITGLDV</sequence>
<comment type="caution">
    <text evidence="1">The sequence shown here is derived from an EMBL/GenBank/DDBJ whole genome shotgun (WGS) entry which is preliminary data.</text>
</comment>
<accession>I3D4L8</accession>
<gene>
    <name evidence="1" type="ORF">BD31_I1105</name>
</gene>
<dbReference type="PATRIC" id="fig|859350.6.peg.328"/>
<organism evidence="1 2">
    <name type="scientific">Candidatus Nitrosopumilus salarius BD31</name>
    <dbReference type="NCBI Taxonomy" id="859350"/>
    <lineage>
        <taxon>Archaea</taxon>
        <taxon>Nitrososphaerota</taxon>
        <taxon>Nitrososphaeria</taxon>
        <taxon>Nitrosopumilales</taxon>
        <taxon>Nitrosopumilaceae</taxon>
        <taxon>Nitrosopumilus</taxon>
    </lineage>
</organism>
<dbReference type="RefSeq" id="WP_008297437.1">
    <property type="nucleotide sequence ID" value="NZ_AEXL02000030.1"/>
</dbReference>
<evidence type="ECO:0000313" key="2">
    <source>
        <dbReference type="Proteomes" id="UP000003423"/>
    </source>
</evidence>
<evidence type="ECO:0000313" key="1">
    <source>
        <dbReference type="EMBL" id="EIJ66661.1"/>
    </source>
</evidence>